<dbReference type="GO" id="GO:0016787">
    <property type="term" value="F:hydrolase activity"/>
    <property type="evidence" value="ECO:0007669"/>
    <property type="project" value="InterPro"/>
</dbReference>
<dbReference type="InterPro" id="IPR004843">
    <property type="entry name" value="Calcineurin-like_PHP"/>
</dbReference>
<feature type="domain" description="Calcineurin-like phosphoesterase" evidence="2">
    <location>
        <begin position="71"/>
        <end position="272"/>
    </location>
</feature>
<name>A0A9D4MWC7_DREPO</name>
<dbReference type="PANTHER" id="PTHR12905:SF0">
    <property type="entry name" value="CALCINEURIN-LIKE PHOSPHOESTERASE DOMAIN-CONTAINING PROTEIN"/>
    <property type="match status" value="1"/>
</dbReference>
<reference evidence="3" key="1">
    <citation type="journal article" date="2019" name="bioRxiv">
        <title>The Genome of the Zebra Mussel, Dreissena polymorpha: A Resource for Invasive Species Research.</title>
        <authorList>
            <person name="McCartney M.A."/>
            <person name="Auch B."/>
            <person name="Kono T."/>
            <person name="Mallez S."/>
            <person name="Zhang Y."/>
            <person name="Obille A."/>
            <person name="Becker A."/>
            <person name="Abrahante J.E."/>
            <person name="Garbe J."/>
            <person name="Badalamenti J.P."/>
            <person name="Herman A."/>
            <person name="Mangelson H."/>
            <person name="Liachko I."/>
            <person name="Sullivan S."/>
            <person name="Sone E.D."/>
            <person name="Koren S."/>
            <person name="Silverstein K.A.T."/>
            <person name="Beckman K.B."/>
            <person name="Gohl D.M."/>
        </authorList>
    </citation>
    <scope>NUCLEOTIDE SEQUENCE</scope>
    <source>
        <strain evidence="3">Duluth1</strain>
        <tissue evidence="3">Whole animal</tissue>
    </source>
</reference>
<sequence>MQPLTKLFSKLLPTSNHSTFDDSLPRNVGKLKPDKHSGDPTLAWDKIKGKQNKQCVKPVDINLPVPDDRVRFVCISDTHTEWEQSGIHIPDGDILLHAGDMTMSGQKNELEIVKKYLDSLPHKHKVVIAGNHDLSFDHKFMVNRIKNNYYTFDHKDFQMYLKKCGVRCTRDLFNDIYLEDSMVKIYGINIYGSPWTPGSGFWGFQCCRGAQLMSKWNMVPNSTDVLLTHMPPLGYGDNIREIFQKHVGCVDLLKTVQTRVKPAYHVYGHIHEGYGMRTDGTTIFVNAAVCDEDYNAVNSPIIFDIQLPKGVTKQSFGDNQVEWVIPTETLALYEEDIEIVFEDYQEFPDEGAVSTGGGGQEGHEVLPTHAETILNNVVSVLLQSDAESVSSESDVSRKSLDSCESQDRLDCAIGHEDSEYTLEDGGGGIH</sequence>
<accession>A0A9D4MWC7</accession>
<dbReference type="AlphaFoldDB" id="A0A9D4MWC7"/>
<comment type="caution">
    <text evidence="3">The sequence shown here is derived from an EMBL/GenBank/DDBJ whole genome shotgun (WGS) entry which is preliminary data.</text>
</comment>
<dbReference type="Gene3D" id="3.60.21.10">
    <property type="match status" value="1"/>
</dbReference>
<organism evidence="3 4">
    <name type="scientific">Dreissena polymorpha</name>
    <name type="common">Zebra mussel</name>
    <name type="synonym">Mytilus polymorpha</name>
    <dbReference type="NCBI Taxonomy" id="45954"/>
    <lineage>
        <taxon>Eukaryota</taxon>
        <taxon>Metazoa</taxon>
        <taxon>Spiralia</taxon>
        <taxon>Lophotrochozoa</taxon>
        <taxon>Mollusca</taxon>
        <taxon>Bivalvia</taxon>
        <taxon>Autobranchia</taxon>
        <taxon>Heteroconchia</taxon>
        <taxon>Euheterodonta</taxon>
        <taxon>Imparidentia</taxon>
        <taxon>Neoheterodontei</taxon>
        <taxon>Myida</taxon>
        <taxon>Dreissenoidea</taxon>
        <taxon>Dreissenidae</taxon>
        <taxon>Dreissena</taxon>
    </lineage>
</organism>
<keyword evidence="4" id="KW-1185">Reference proteome</keyword>
<evidence type="ECO:0000313" key="4">
    <source>
        <dbReference type="Proteomes" id="UP000828390"/>
    </source>
</evidence>
<dbReference type="Pfam" id="PF00149">
    <property type="entry name" value="Metallophos"/>
    <property type="match status" value="1"/>
</dbReference>
<dbReference type="PANTHER" id="PTHR12905">
    <property type="entry name" value="METALLOPHOSPHOESTERASE"/>
    <property type="match status" value="1"/>
</dbReference>
<protein>
    <recommendedName>
        <fullName evidence="2">Calcineurin-like phosphoesterase domain-containing protein</fullName>
    </recommendedName>
</protein>
<dbReference type="EMBL" id="JAIWYP010000001">
    <property type="protein sequence ID" value="KAH3884570.1"/>
    <property type="molecule type" value="Genomic_DNA"/>
</dbReference>
<dbReference type="InterPro" id="IPR029052">
    <property type="entry name" value="Metallo-depent_PP-like"/>
</dbReference>
<evidence type="ECO:0000256" key="1">
    <source>
        <dbReference type="ARBA" id="ARBA00007993"/>
    </source>
</evidence>
<dbReference type="OrthoDB" id="630188at2759"/>
<dbReference type="Proteomes" id="UP000828390">
    <property type="component" value="Unassembled WGS sequence"/>
</dbReference>
<dbReference type="CDD" id="cd07379">
    <property type="entry name" value="MPP_239FB"/>
    <property type="match status" value="1"/>
</dbReference>
<dbReference type="SUPFAM" id="SSF56300">
    <property type="entry name" value="Metallo-dependent phosphatases"/>
    <property type="match status" value="1"/>
</dbReference>
<gene>
    <name evidence="3" type="ORF">DPMN_008553</name>
</gene>
<evidence type="ECO:0000259" key="2">
    <source>
        <dbReference type="Pfam" id="PF00149"/>
    </source>
</evidence>
<proteinExistence type="inferred from homology"/>
<reference evidence="3" key="2">
    <citation type="submission" date="2020-11" db="EMBL/GenBank/DDBJ databases">
        <authorList>
            <person name="McCartney M.A."/>
            <person name="Auch B."/>
            <person name="Kono T."/>
            <person name="Mallez S."/>
            <person name="Becker A."/>
            <person name="Gohl D.M."/>
            <person name="Silverstein K.A.T."/>
            <person name="Koren S."/>
            <person name="Bechman K.B."/>
            <person name="Herman A."/>
            <person name="Abrahante J.E."/>
            <person name="Garbe J."/>
        </authorList>
    </citation>
    <scope>NUCLEOTIDE SEQUENCE</scope>
    <source>
        <strain evidence="3">Duluth1</strain>
        <tissue evidence="3">Whole animal</tissue>
    </source>
</reference>
<dbReference type="InterPro" id="IPR051693">
    <property type="entry name" value="UPF0046_metallophosphoest"/>
</dbReference>
<comment type="similarity">
    <text evidence="1">Belongs to the UPF0046 family.</text>
</comment>
<evidence type="ECO:0000313" key="3">
    <source>
        <dbReference type="EMBL" id="KAH3884570.1"/>
    </source>
</evidence>